<evidence type="ECO:0000313" key="3">
    <source>
        <dbReference type="Proteomes" id="UP000657200"/>
    </source>
</evidence>
<proteinExistence type="predicted"/>
<protein>
    <submittedName>
        <fullName evidence="2">Biopolymer transporter ExbD</fullName>
    </submittedName>
</protein>
<accession>A0ABX0KPG4</accession>
<organism evidence="2 3">
    <name type="scientific">Acetobacter ghanensis</name>
    <dbReference type="NCBI Taxonomy" id="431306"/>
    <lineage>
        <taxon>Bacteria</taxon>
        <taxon>Pseudomonadati</taxon>
        <taxon>Pseudomonadota</taxon>
        <taxon>Alphaproteobacteria</taxon>
        <taxon>Acetobacterales</taxon>
        <taxon>Acetobacteraceae</taxon>
        <taxon>Acetobacter</taxon>
    </lineage>
</organism>
<dbReference type="Proteomes" id="UP000657200">
    <property type="component" value="Unassembled WGS sequence"/>
</dbReference>
<feature type="non-terminal residue" evidence="2">
    <location>
        <position position="1"/>
    </location>
</feature>
<sequence>PNRLADYKTVIHVMADAQRLGVTQMGIVGQEQFVDQ</sequence>
<reference evidence="2 3" key="1">
    <citation type="journal article" date="2020" name="Int. J. Syst. Evol. Microbiol.">
        <title>Novel acetic acid bacteria from cider fermentations: Acetobacter conturbans sp. nov. and Acetobacter fallax sp. nov.</title>
        <authorList>
            <person name="Sombolestani A.S."/>
            <person name="Cleenwerck I."/>
            <person name="Cnockaert M."/>
            <person name="Borremans W."/>
            <person name="Wieme A.D."/>
            <person name="De Vuyst L."/>
            <person name="Vandamme P."/>
        </authorList>
    </citation>
    <scope>NUCLEOTIDE SEQUENCE [LARGE SCALE GENOMIC DNA]</scope>
    <source>
        <strain evidence="2 3">LMG 23848</strain>
    </source>
</reference>
<comment type="caution">
    <text evidence="2">The sequence shown here is derived from an EMBL/GenBank/DDBJ whole genome shotgun (WGS) entry which is preliminary data.</text>
</comment>
<name>A0ABX0KPG4_9PROT</name>
<gene>
    <name evidence="1" type="ORF">GOB80_03410</name>
    <name evidence="2" type="ORF">GOB80_10805</name>
</gene>
<dbReference type="EMBL" id="WOTE01000006">
    <property type="protein sequence ID" value="NHO40158.1"/>
    <property type="molecule type" value="Genomic_DNA"/>
</dbReference>
<evidence type="ECO:0000313" key="2">
    <source>
        <dbReference type="EMBL" id="NHO40158.1"/>
    </source>
</evidence>
<keyword evidence="3" id="KW-1185">Reference proteome</keyword>
<evidence type="ECO:0000313" key="1">
    <source>
        <dbReference type="EMBL" id="NHO38742.1"/>
    </source>
</evidence>
<dbReference type="EMBL" id="WOTE01000001">
    <property type="protein sequence ID" value="NHO38742.1"/>
    <property type="molecule type" value="Genomic_DNA"/>
</dbReference>